<accession>A0A450WGB8</accession>
<dbReference type="SUPFAM" id="SSF52206">
    <property type="entry name" value="Hypothetical protein MTH538"/>
    <property type="match status" value="1"/>
</dbReference>
<protein>
    <submittedName>
        <fullName evidence="2">MTH538 TIR-like domain (DUF1863)</fullName>
    </submittedName>
</protein>
<name>A0A450WGB8_9GAMM</name>
<dbReference type="EMBL" id="CAADFN010000021">
    <property type="protein sequence ID" value="VFK16139.1"/>
    <property type="molecule type" value="Genomic_DNA"/>
</dbReference>
<dbReference type="Gene3D" id="3.40.50.9200">
    <property type="entry name" value="Hypothetical protein MTH538"/>
    <property type="match status" value="1"/>
</dbReference>
<dbReference type="InterPro" id="IPR015032">
    <property type="entry name" value="ThsB__TIR-like_domain"/>
</dbReference>
<dbReference type="InterPro" id="IPR036490">
    <property type="entry name" value="ThsB_TIR-like_sf"/>
</dbReference>
<proteinExistence type="predicted"/>
<organism evidence="2">
    <name type="scientific">Candidatus Kentrum sp. LFY</name>
    <dbReference type="NCBI Taxonomy" id="2126342"/>
    <lineage>
        <taxon>Bacteria</taxon>
        <taxon>Pseudomonadati</taxon>
        <taxon>Pseudomonadota</taxon>
        <taxon>Gammaproteobacteria</taxon>
        <taxon>Candidatus Kentrum</taxon>
    </lineage>
</organism>
<gene>
    <name evidence="2" type="ORF">BECKLFY1418C_GA0070996_10218</name>
</gene>
<feature type="domain" description="Thoeris protein ThsB TIR-like" evidence="1">
    <location>
        <begin position="9"/>
        <end position="105"/>
    </location>
</feature>
<evidence type="ECO:0000313" key="2">
    <source>
        <dbReference type="EMBL" id="VFK16139.1"/>
    </source>
</evidence>
<reference evidence="2" key="1">
    <citation type="submission" date="2019-02" db="EMBL/GenBank/DDBJ databases">
        <authorList>
            <person name="Gruber-Vodicka R. H."/>
            <person name="Seah K. B. B."/>
        </authorList>
    </citation>
    <scope>NUCLEOTIDE SEQUENCE</scope>
    <source>
        <strain evidence="2">BECK_BY7</strain>
    </source>
</reference>
<sequence>MSKQTKNVFISHIHEDDAGLAKLKGLLEENGMAIRDRSIRSDNPNNAHSKDYIKSEILGPRIRQSGVLVVYISPETKDSKWVDWEIEYAQKQDKRIVGVWAHGQKGCEIPQALKDYADAIVGWMGNRIIEAINGKIDGWQNPDGTSVSPRDIKRYDCKLRRVH</sequence>
<evidence type="ECO:0000259" key="1">
    <source>
        <dbReference type="Pfam" id="PF08937"/>
    </source>
</evidence>
<dbReference type="Pfam" id="PF08937">
    <property type="entry name" value="ThsB_TIR"/>
    <property type="match status" value="1"/>
</dbReference>
<dbReference type="AlphaFoldDB" id="A0A450WGB8"/>